<evidence type="ECO:0000259" key="5">
    <source>
        <dbReference type="PROSITE" id="PS50977"/>
    </source>
</evidence>
<reference evidence="6 9" key="3">
    <citation type="submission" date="2020-06" db="EMBL/GenBank/DDBJ databases">
        <title>REHAB project genomes.</title>
        <authorList>
            <person name="Shaw L.P."/>
        </authorList>
    </citation>
    <scope>NUCLEOTIDE SEQUENCE [LARGE SCALE GENOMIC DNA]</scope>
    <source>
        <strain evidence="6 9">RHBSTW-00092</strain>
    </source>
</reference>
<dbReference type="RefSeq" id="WP_064342655.1">
    <property type="nucleotide sequence ID" value="NZ_CABGLA010000009.1"/>
</dbReference>
<accession>A0A285B3W1</accession>
<reference evidence="8" key="1">
    <citation type="submission" date="2017-08" db="EMBL/GenBank/DDBJ databases">
        <authorList>
            <person name="Brisse S."/>
        </authorList>
    </citation>
    <scope>NUCLEOTIDE SEQUENCE [LARGE SCALE GENOMIC DNA]</scope>
    <source>
        <strain evidence="8">06D021</strain>
    </source>
</reference>
<protein>
    <submittedName>
        <fullName evidence="7">TetR family transcriptional regulator</fullName>
    </submittedName>
    <submittedName>
        <fullName evidence="6">TetR/AcrR family transcriptional regulator</fullName>
    </submittedName>
</protein>
<keyword evidence="2 4" id="KW-0238">DNA-binding</keyword>
<dbReference type="Gene3D" id="1.10.357.10">
    <property type="entry name" value="Tetracycline Repressor, domain 2"/>
    <property type="match status" value="1"/>
</dbReference>
<evidence type="ECO:0000256" key="2">
    <source>
        <dbReference type="ARBA" id="ARBA00023125"/>
    </source>
</evidence>
<dbReference type="InterPro" id="IPR009057">
    <property type="entry name" value="Homeodomain-like_sf"/>
</dbReference>
<evidence type="ECO:0000313" key="6">
    <source>
        <dbReference type="EMBL" id="MBA8126819.1"/>
    </source>
</evidence>
<dbReference type="EMBL" id="FZTC01000019">
    <property type="protein sequence ID" value="SNU35568.1"/>
    <property type="molecule type" value="Genomic_DNA"/>
</dbReference>
<organism evidence="7 8">
    <name type="scientific">Klebsiella grimontii</name>
    <dbReference type="NCBI Taxonomy" id="2058152"/>
    <lineage>
        <taxon>Bacteria</taxon>
        <taxon>Pseudomonadati</taxon>
        <taxon>Pseudomonadota</taxon>
        <taxon>Gammaproteobacteria</taxon>
        <taxon>Enterobacterales</taxon>
        <taxon>Enterobacteriaceae</taxon>
        <taxon>Klebsiella/Raoultella group</taxon>
        <taxon>Klebsiella</taxon>
    </lineage>
</organism>
<dbReference type="Gene3D" id="1.10.10.60">
    <property type="entry name" value="Homeodomain-like"/>
    <property type="match status" value="1"/>
</dbReference>
<proteinExistence type="predicted"/>
<dbReference type="SUPFAM" id="SSF46689">
    <property type="entry name" value="Homeodomain-like"/>
    <property type="match status" value="1"/>
</dbReference>
<evidence type="ECO:0000256" key="4">
    <source>
        <dbReference type="PROSITE-ProRule" id="PRU00335"/>
    </source>
</evidence>
<evidence type="ECO:0000256" key="1">
    <source>
        <dbReference type="ARBA" id="ARBA00023015"/>
    </source>
</evidence>
<evidence type="ECO:0000313" key="8">
    <source>
        <dbReference type="Proteomes" id="UP000220639"/>
    </source>
</evidence>
<dbReference type="PANTHER" id="PTHR47506:SF7">
    <property type="entry name" value="TRANSCRIPTIONAL REGULATORY PROTEIN"/>
    <property type="match status" value="1"/>
</dbReference>
<evidence type="ECO:0000313" key="9">
    <source>
        <dbReference type="Proteomes" id="UP000557483"/>
    </source>
</evidence>
<dbReference type="InterPro" id="IPR023772">
    <property type="entry name" value="DNA-bd_HTH_TetR-type_CS"/>
</dbReference>
<sequence length="182" mass="20313">MRVSRKQVEENKQIILTAAGRLFRERGFDAVTVTDIMKSAGLTHGGFYGYFKSKDDLIAQTLAELKIESETTENDFASRVERYLSPEHRDNFANGCPLAALAAETIRQSEPARDEMTARLRQHIDQLSEAMDDQDAEARRRAAIGSWSAMVGALILARMTADSAFSDEILAETAAWLAEKQR</sequence>
<feature type="domain" description="HTH tetR-type" evidence="5">
    <location>
        <begin position="9"/>
        <end position="69"/>
    </location>
</feature>
<dbReference type="Pfam" id="PF21993">
    <property type="entry name" value="TetR_C_13_2"/>
    <property type="match status" value="1"/>
</dbReference>
<dbReference type="InterPro" id="IPR054156">
    <property type="entry name" value="YxaF_TetR_C"/>
</dbReference>
<dbReference type="PRINTS" id="PR00455">
    <property type="entry name" value="HTHTETR"/>
</dbReference>
<dbReference type="GO" id="GO:0003677">
    <property type="term" value="F:DNA binding"/>
    <property type="evidence" value="ECO:0007669"/>
    <property type="project" value="UniProtKB-UniRule"/>
</dbReference>
<keyword evidence="1" id="KW-0805">Transcription regulation</keyword>
<feature type="DNA-binding region" description="H-T-H motif" evidence="4">
    <location>
        <begin position="32"/>
        <end position="51"/>
    </location>
</feature>
<dbReference type="SUPFAM" id="SSF48498">
    <property type="entry name" value="Tetracyclin repressor-like, C-terminal domain"/>
    <property type="match status" value="1"/>
</dbReference>
<keyword evidence="3" id="KW-0804">Transcription</keyword>
<dbReference type="Proteomes" id="UP000557483">
    <property type="component" value="Unassembled WGS sequence"/>
</dbReference>
<dbReference type="Pfam" id="PF00440">
    <property type="entry name" value="TetR_N"/>
    <property type="match status" value="1"/>
</dbReference>
<dbReference type="PROSITE" id="PS50977">
    <property type="entry name" value="HTH_TETR_2"/>
    <property type="match status" value="1"/>
</dbReference>
<dbReference type="InterPro" id="IPR036271">
    <property type="entry name" value="Tet_transcr_reg_TetR-rel_C_sf"/>
</dbReference>
<evidence type="ECO:0000256" key="3">
    <source>
        <dbReference type="ARBA" id="ARBA00023163"/>
    </source>
</evidence>
<dbReference type="AlphaFoldDB" id="A0A285B3W1"/>
<dbReference type="PANTHER" id="PTHR47506">
    <property type="entry name" value="TRANSCRIPTIONAL REGULATORY PROTEIN"/>
    <property type="match status" value="1"/>
</dbReference>
<evidence type="ECO:0000313" key="7">
    <source>
        <dbReference type="EMBL" id="SNU35568.1"/>
    </source>
</evidence>
<name>A0A285B3W1_9ENTR</name>
<dbReference type="InterPro" id="IPR001647">
    <property type="entry name" value="HTH_TetR"/>
</dbReference>
<dbReference type="Proteomes" id="UP000220639">
    <property type="component" value="Unassembled WGS sequence"/>
</dbReference>
<reference evidence="7" key="2">
    <citation type="submission" date="2017-08" db="EMBL/GenBank/DDBJ databases">
        <authorList>
            <person name="de Groot N.N."/>
        </authorList>
    </citation>
    <scope>NUCLEOTIDE SEQUENCE [LARGE SCALE GENOMIC DNA]</scope>
    <source>
        <strain evidence="7">06D021</strain>
    </source>
</reference>
<dbReference type="PROSITE" id="PS01081">
    <property type="entry name" value="HTH_TETR_1"/>
    <property type="match status" value="1"/>
</dbReference>
<dbReference type="EMBL" id="JABXRN010000001">
    <property type="protein sequence ID" value="MBA8126819.1"/>
    <property type="molecule type" value="Genomic_DNA"/>
</dbReference>
<gene>
    <name evidence="6" type="ORF">HV064_23385</name>
    <name evidence="7" type="ORF">KOSB73_260292</name>
</gene>